<dbReference type="InterPro" id="IPR029044">
    <property type="entry name" value="Nucleotide-diphossugar_trans"/>
</dbReference>
<evidence type="ECO:0000259" key="1">
    <source>
        <dbReference type="Pfam" id="PF00535"/>
    </source>
</evidence>
<keyword evidence="3" id="KW-1185">Reference proteome</keyword>
<organism evidence="2 3">
    <name type="scientific">Prevotella koreensis</name>
    <dbReference type="NCBI Taxonomy" id="2490854"/>
    <lineage>
        <taxon>Bacteria</taxon>
        <taxon>Pseudomonadati</taxon>
        <taxon>Bacteroidota</taxon>
        <taxon>Bacteroidia</taxon>
        <taxon>Bacteroidales</taxon>
        <taxon>Prevotellaceae</taxon>
        <taxon>Prevotella</taxon>
    </lineage>
</organism>
<comment type="caution">
    <text evidence="2">The sequence shown here is derived from an EMBL/GenBank/DDBJ whole genome shotgun (WGS) entry which is preliminary data.</text>
</comment>
<accession>A0A432LGY3</accession>
<name>A0A432LGY3_9BACT</name>
<feature type="domain" description="Glycosyltransferase 2-like" evidence="1">
    <location>
        <begin position="15"/>
        <end position="161"/>
    </location>
</feature>
<protein>
    <submittedName>
        <fullName evidence="2">Glycosyltransferase</fullName>
    </submittedName>
</protein>
<gene>
    <name evidence="2" type="ORF">EHV08_00535</name>
</gene>
<dbReference type="EMBL" id="RYYU01000001">
    <property type="protein sequence ID" value="RUL58401.1"/>
    <property type="molecule type" value="Genomic_DNA"/>
</dbReference>
<dbReference type="Gene3D" id="3.90.550.10">
    <property type="entry name" value="Spore Coat Polysaccharide Biosynthesis Protein SpsA, Chain A"/>
    <property type="match status" value="1"/>
</dbReference>
<dbReference type="PANTHER" id="PTHR22916">
    <property type="entry name" value="GLYCOSYLTRANSFERASE"/>
    <property type="match status" value="1"/>
</dbReference>
<dbReference type="Proteomes" id="UP000278983">
    <property type="component" value="Unassembled WGS sequence"/>
</dbReference>
<proteinExistence type="predicted"/>
<dbReference type="RefSeq" id="WP_126677505.1">
    <property type="nucleotide sequence ID" value="NZ_RYYU01000001.1"/>
</dbReference>
<dbReference type="InterPro" id="IPR001173">
    <property type="entry name" value="Glyco_trans_2-like"/>
</dbReference>
<dbReference type="SUPFAM" id="SSF53448">
    <property type="entry name" value="Nucleotide-diphospho-sugar transferases"/>
    <property type="match status" value="1"/>
</dbReference>
<dbReference type="GO" id="GO:0016758">
    <property type="term" value="F:hexosyltransferase activity"/>
    <property type="evidence" value="ECO:0007669"/>
    <property type="project" value="UniProtKB-ARBA"/>
</dbReference>
<dbReference type="OrthoDB" id="597270at2"/>
<dbReference type="CDD" id="cd00761">
    <property type="entry name" value="Glyco_tranf_GTA_type"/>
    <property type="match status" value="1"/>
</dbReference>
<keyword evidence="2" id="KW-0808">Transferase</keyword>
<reference evidence="2 3" key="1">
    <citation type="submission" date="2018-12" db="EMBL/GenBank/DDBJ databases">
        <title>Genome sequencing of Prevotella sp. KCOM 3155 (= JS262).</title>
        <authorList>
            <person name="Kook J.-K."/>
            <person name="Park S.-N."/>
            <person name="Lim Y.K."/>
        </authorList>
    </citation>
    <scope>NUCLEOTIDE SEQUENCE [LARGE SCALE GENOMIC DNA]</scope>
    <source>
        <strain evidence="2 3">KCOM 3155</strain>
    </source>
</reference>
<sequence length="329" mass="38008">MPKNIYVKEQTPLVSFIVTTYNLPETLLKECLQSIIDLSLNNREIEIILIDDGSDESALAQIEEMRDRIIYLWQPNNGVSAARNMGIKIASGKYIQFIDGDDKLIQAGYEHCLDIVRFNDPDIVLFNFTNKDDDIDTPYLFEGPVSGDEYMRRNNIKASVCSYVFSRRILADLKFTPGVEFGEDEEFTPQLILSAERLYATDTCAYYYRPNHTSVTHGKGKRKLAKRLADAEHVIFNLYHLAGTLPIQDSAALRRRVAQLTMDYIYNTIILTRSKHQLNKRIGNMKKHGLYPLPQENYTWKYRLFSRLVKSETGKNLLLLLLPLLKRER</sequence>
<dbReference type="Pfam" id="PF00535">
    <property type="entry name" value="Glycos_transf_2"/>
    <property type="match status" value="1"/>
</dbReference>
<dbReference type="AlphaFoldDB" id="A0A432LGY3"/>
<evidence type="ECO:0000313" key="3">
    <source>
        <dbReference type="Proteomes" id="UP000278983"/>
    </source>
</evidence>
<evidence type="ECO:0000313" key="2">
    <source>
        <dbReference type="EMBL" id="RUL58401.1"/>
    </source>
</evidence>
<dbReference type="PANTHER" id="PTHR22916:SF3">
    <property type="entry name" value="UDP-GLCNAC:BETAGAL BETA-1,3-N-ACETYLGLUCOSAMINYLTRANSFERASE-LIKE PROTEIN 1"/>
    <property type="match status" value="1"/>
</dbReference>